<name>A0A7C3ZW26_9CYAN</name>
<comment type="caution">
    <text evidence="1">The sequence shown here is derived from an EMBL/GenBank/DDBJ whole genome shotgun (WGS) entry which is preliminary data.</text>
</comment>
<sequence>MTKQVPEPDAELLSPSDVHEDVRALTTALNQRRDERKAYEILSRPDIRAMINQAIASGVCDNEESAIERALRTLITAVGQPR</sequence>
<organism evidence="1">
    <name type="scientific">Planktothricoides sp. SpSt-374</name>
    <dbReference type="NCBI Taxonomy" id="2282167"/>
    <lineage>
        <taxon>Bacteria</taxon>
        <taxon>Bacillati</taxon>
        <taxon>Cyanobacteriota</taxon>
        <taxon>Cyanophyceae</taxon>
        <taxon>Oscillatoriophycideae</taxon>
        <taxon>Oscillatoriales</taxon>
        <taxon>Oscillatoriaceae</taxon>
        <taxon>Planktothricoides</taxon>
    </lineage>
</organism>
<protein>
    <submittedName>
        <fullName evidence="1">Uncharacterized protein</fullName>
    </submittedName>
</protein>
<reference evidence="1" key="1">
    <citation type="journal article" date="2020" name="mSystems">
        <title>Genome- and Community-Level Interaction Insights into Carbon Utilization and Element Cycling Functions of Hydrothermarchaeota in Hydrothermal Sediment.</title>
        <authorList>
            <person name="Zhou Z."/>
            <person name="Liu Y."/>
            <person name="Xu W."/>
            <person name="Pan J."/>
            <person name="Luo Z.H."/>
            <person name="Li M."/>
        </authorList>
    </citation>
    <scope>NUCLEOTIDE SEQUENCE [LARGE SCALE GENOMIC DNA]</scope>
    <source>
        <strain evidence="1">SpSt-374</strain>
    </source>
</reference>
<proteinExistence type="predicted"/>
<gene>
    <name evidence="1" type="ORF">ENR15_18580</name>
</gene>
<accession>A0A7C3ZW26</accession>
<evidence type="ECO:0000313" key="1">
    <source>
        <dbReference type="EMBL" id="HGG02586.1"/>
    </source>
</evidence>
<dbReference type="EMBL" id="DSPX01000193">
    <property type="protein sequence ID" value="HGG02586.1"/>
    <property type="molecule type" value="Genomic_DNA"/>
</dbReference>
<dbReference type="AlphaFoldDB" id="A0A7C3ZW26"/>